<evidence type="ECO:0000313" key="2">
    <source>
        <dbReference type="Proteomes" id="UP001165302"/>
    </source>
</evidence>
<dbReference type="RefSeq" id="WP_225551068.1">
    <property type="nucleotide sequence ID" value="NZ_JADEYP010000001.1"/>
</dbReference>
<gene>
    <name evidence="1" type="ORF">IPZ78_01060</name>
</gene>
<dbReference type="EMBL" id="JADEYP010000001">
    <property type="protein sequence ID" value="MCA5003734.1"/>
    <property type="molecule type" value="Genomic_DNA"/>
</dbReference>
<proteinExistence type="predicted"/>
<comment type="caution">
    <text evidence="1">The sequence shown here is derived from an EMBL/GenBank/DDBJ whole genome shotgun (WGS) entry which is preliminary data.</text>
</comment>
<evidence type="ECO:0000313" key="1">
    <source>
        <dbReference type="EMBL" id="MCA5003734.1"/>
    </source>
</evidence>
<sequence>MYPYHNKIKQRIQSGELVKYEYVDKYKLIQPALVLYFKTEPYVRPIREHRFEEYEKFFKELDIKA</sequence>
<protein>
    <submittedName>
        <fullName evidence="1">Uncharacterized protein</fullName>
    </submittedName>
</protein>
<reference evidence="1" key="1">
    <citation type="submission" date="2020-10" db="EMBL/GenBank/DDBJ databases">
        <authorList>
            <person name="Lu T."/>
            <person name="Wang Q."/>
            <person name="Han X."/>
        </authorList>
    </citation>
    <scope>NUCLEOTIDE SEQUENCE</scope>
    <source>
        <strain evidence="1">WQ 366</strain>
    </source>
</reference>
<keyword evidence="2" id="KW-1185">Reference proteome</keyword>
<name>A0ABS7Z4Q2_9SPHI</name>
<dbReference type="Proteomes" id="UP001165302">
    <property type="component" value="Unassembled WGS sequence"/>
</dbReference>
<organism evidence="1 2">
    <name type="scientific">Sphingobacterium bovistauri</name>
    <dbReference type="NCBI Taxonomy" id="2781959"/>
    <lineage>
        <taxon>Bacteria</taxon>
        <taxon>Pseudomonadati</taxon>
        <taxon>Bacteroidota</taxon>
        <taxon>Sphingobacteriia</taxon>
        <taxon>Sphingobacteriales</taxon>
        <taxon>Sphingobacteriaceae</taxon>
        <taxon>Sphingobacterium</taxon>
    </lineage>
</organism>
<accession>A0ABS7Z4Q2</accession>